<dbReference type="PROSITE" id="PS51253">
    <property type="entry name" value="HTH_CENPB"/>
    <property type="match status" value="1"/>
</dbReference>
<evidence type="ECO:0000256" key="3">
    <source>
        <dbReference type="ARBA" id="ARBA00022771"/>
    </source>
</evidence>
<evidence type="ECO:0000313" key="11">
    <source>
        <dbReference type="EMBL" id="PIK37236.1"/>
    </source>
</evidence>
<gene>
    <name evidence="11" type="ORF">BSL78_25928</name>
</gene>
<evidence type="ECO:0000256" key="2">
    <source>
        <dbReference type="ARBA" id="ARBA00022723"/>
    </source>
</evidence>
<comment type="caution">
    <text evidence="11">The sequence shown here is derived from an EMBL/GenBank/DDBJ whole genome shotgun (WGS) entry which is preliminary data.</text>
</comment>
<dbReference type="InterPro" id="IPR001965">
    <property type="entry name" value="Znf_PHD"/>
</dbReference>
<dbReference type="PANTHER" id="PTHR19303:SF74">
    <property type="entry name" value="POGO TRANSPOSABLE ELEMENT WITH KRAB DOMAIN"/>
    <property type="match status" value="1"/>
</dbReference>
<dbReference type="InterPro" id="IPR009057">
    <property type="entry name" value="Homeodomain-like_sf"/>
</dbReference>
<dbReference type="SUPFAM" id="SSF57903">
    <property type="entry name" value="FYVE/PHD zinc finger"/>
    <property type="match status" value="1"/>
</dbReference>
<organism evidence="11 12">
    <name type="scientific">Stichopus japonicus</name>
    <name type="common">Sea cucumber</name>
    <dbReference type="NCBI Taxonomy" id="307972"/>
    <lineage>
        <taxon>Eukaryota</taxon>
        <taxon>Metazoa</taxon>
        <taxon>Echinodermata</taxon>
        <taxon>Eleutherozoa</taxon>
        <taxon>Echinozoa</taxon>
        <taxon>Holothuroidea</taxon>
        <taxon>Aspidochirotacea</taxon>
        <taxon>Aspidochirotida</taxon>
        <taxon>Stichopodidae</taxon>
        <taxon>Apostichopus</taxon>
    </lineage>
</organism>
<dbReference type="InterPro" id="IPR007889">
    <property type="entry name" value="HTH_Psq"/>
</dbReference>
<evidence type="ECO:0000256" key="7">
    <source>
        <dbReference type="PROSITE-ProRule" id="PRU00146"/>
    </source>
</evidence>
<keyword evidence="5" id="KW-0238">DNA-binding</keyword>
<dbReference type="InterPro" id="IPR019786">
    <property type="entry name" value="Zinc_finger_PHD-type_CS"/>
</dbReference>
<dbReference type="Proteomes" id="UP000230750">
    <property type="component" value="Unassembled WGS sequence"/>
</dbReference>
<dbReference type="GO" id="GO:0008270">
    <property type="term" value="F:zinc ion binding"/>
    <property type="evidence" value="ECO:0007669"/>
    <property type="project" value="UniProtKB-KW"/>
</dbReference>
<dbReference type="InterPro" id="IPR019787">
    <property type="entry name" value="Znf_PHD-finger"/>
</dbReference>
<evidence type="ECO:0000259" key="10">
    <source>
        <dbReference type="PROSITE" id="PS51253"/>
    </source>
</evidence>
<dbReference type="SMART" id="SM00249">
    <property type="entry name" value="PHD"/>
    <property type="match status" value="1"/>
</dbReference>
<evidence type="ECO:0000256" key="5">
    <source>
        <dbReference type="ARBA" id="ARBA00023125"/>
    </source>
</evidence>
<evidence type="ECO:0000256" key="1">
    <source>
        <dbReference type="ARBA" id="ARBA00004123"/>
    </source>
</evidence>
<dbReference type="EMBL" id="MRZV01001531">
    <property type="protein sequence ID" value="PIK37236.1"/>
    <property type="molecule type" value="Genomic_DNA"/>
</dbReference>
<dbReference type="CDD" id="cd15517">
    <property type="entry name" value="PHD_TCF19_like"/>
    <property type="match status" value="1"/>
</dbReference>
<dbReference type="Gene3D" id="1.10.10.60">
    <property type="entry name" value="Homeodomain-like"/>
    <property type="match status" value="1"/>
</dbReference>
<protein>
    <submittedName>
        <fullName evidence="11">Uncharacterized protein</fullName>
    </submittedName>
</protein>
<dbReference type="InterPro" id="IPR050863">
    <property type="entry name" value="CenT-Element_Derived"/>
</dbReference>
<dbReference type="PANTHER" id="PTHR19303">
    <property type="entry name" value="TRANSPOSON"/>
    <property type="match status" value="1"/>
</dbReference>
<feature type="domain" description="PHD-type" evidence="9">
    <location>
        <begin position="631"/>
        <end position="691"/>
    </location>
</feature>
<dbReference type="GO" id="GO:0005634">
    <property type="term" value="C:nucleus"/>
    <property type="evidence" value="ECO:0007669"/>
    <property type="project" value="UniProtKB-SubCell"/>
</dbReference>
<dbReference type="AlphaFoldDB" id="A0A2G8JN90"/>
<feature type="compositionally biased region" description="Basic and acidic residues" evidence="8">
    <location>
        <begin position="576"/>
        <end position="598"/>
    </location>
</feature>
<evidence type="ECO:0000256" key="8">
    <source>
        <dbReference type="SAM" id="MobiDB-lite"/>
    </source>
</evidence>
<reference evidence="11 12" key="1">
    <citation type="journal article" date="2017" name="PLoS Biol.">
        <title>The sea cucumber genome provides insights into morphological evolution and visceral regeneration.</title>
        <authorList>
            <person name="Zhang X."/>
            <person name="Sun L."/>
            <person name="Yuan J."/>
            <person name="Sun Y."/>
            <person name="Gao Y."/>
            <person name="Zhang L."/>
            <person name="Li S."/>
            <person name="Dai H."/>
            <person name="Hamel J.F."/>
            <person name="Liu C."/>
            <person name="Yu Y."/>
            <person name="Liu S."/>
            <person name="Lin W."/>
            <person name="Guo K."/>
            <person name="Jin S."/>
            <person name="Xu P."/>
            <person name="Storey K.B."/>
            <person name="Huan P."/>
            <person name="Zhang T."/>
            <person name="Zhou Y."/>
            <person name="Zhang J."/>
            <person name="Lin C."/>
            <person name="Li X."/>
            <person name="Xing L."/>
            <person name="Huo D."/>
            <person name="Sun M."/>
            <person name="Wang L."/>
            <person name="Mercier A."/>
            <person name="Li F."/>
            <person name="Yang H."/>
            <person name="Xiang J."/>
        </authorList>
    </citation>
    <scope>NUCLEOTIDE SEQUENCE [LARGE SCALE GENOMIC DNA]</scope>
    <source>
        <strain evidence="11">Shaxun</strain>
        <tissue evidence="11">Muscle</tissue>
    </source>
</reference>
<keyword evidence="3 7" id="KW-0863">Zinc-finger</keyword>
<dbReference type="InterPro" id="IPR036397">
    <property type="entry name" value="RNaseH_sf"/>
</dbReference>
<keyword evidence="12" id="KW-1185">Reference proteome</keyword>
<dbReference type="Pfam" id="PF03184">
    <property type="entry name" value="DDE_1"/>
    <property type="match status" value="1"/>
</dbReference>
<evidence type="ECO:0000256" key="4">
    <source>
        <dbReference type="ARBA" id="ARBA00022833"/>
    </source>
</evidence>
<keyword evidence="4" id="KW-0862">Zinc</keyword>
<dbReference type="InterPro" id="IPR013083">
    <property type="entry name" value="Znf_RING/FYVE/PHD"/>
</dbReference>
<dbReference type="InterPro" id="IPR004875">
    <property type="entry name" value="DDE_SF_endonuclease_dom"/>
</dbReference>
<feature type="domain" description="HTH CENPB-type" evidence="10">
    <location>
        <begin position="60"/>
        <end position="135"/>
    </location>
</feature>
<proteinExistence type="predicted"/>
<evidence type="ECO:0000259" key="9">
    <source>
        <dbReference type="PROSITE" id="PS50016"/>
    </source>
</evidence>
<dbReference type="Gene3D" id="3.30.420.10">
    <property type="entry name" value="Ribonuclease H-like superfamily/Ribonuclease H"/>
    <property type="match status" value="1"/>
</dbReference>
<dbReference type="Gene3D" id="3.30.40.10">
    <property type="entry name" value="Zinc/RING finger domain, C3HC4 (zinc finger)"/>
    <property type="match status" value="1"/>
</dbReference>
<dbReference type="GO" id="GO:0003677">
    <property type="term" value="F:DNA binding"/>
    <property type="evidence" value="ECO:0007669"/>
    <property type="project" value="UniProtKB-KW"/>
</dbReference>
<dbReference type="PROSITE" id="PS50016">
    <property type="entry name" value="ZF_PHD_2"/>
    <property type="match status" value="1"/>
</dbReference>
<keyword evidence="2" id="KW-0479">Metal-binding</keyword>
<name>A0A2G8JN90_STIJA</name>
<dbReference type="InterPro" id="IPR006600">
    <property type="entry name" value="HTH_CenpB_DNA-bd_dom"/>
</dbReference>
<evidence type="ECO:0000313" key="12">
    <source>
        <dbReference type="Proteomes" id="UP000230750"/>
    </source>
</evidence>
<evidence type="ECO:0000256" key="6">
    <source>
        <dbReference type="ARBA" id="ARBA00023242"/>
    </source>
</evidence>
<keyword evidence="6" id="KW-0539">Nucleus</keyword>
<dbReference type="PROSITE" id="PS01359">
    <property type="entry name" value="ZF_PHD_1"/>
    <property type="match status" value="1"/>
</dbReference>
<accession>A0A2G8JN90</accession>
<dbReference type="SUPFAM" id="SSF46689">
    <property type="entry name" value="Homeodomain-like"/>
    <property type="match status" value="1"/>
</dbReference>
<dbReference type="Pfam" id="PF05225">
    <property type="entry name" value="HTH_psq"/>
    <property type="match status" value="1"/>
</dbReference>
<dbReference type="InterPro" id="IPR011011">
    <property type="entry name" value="Znf_FYVE_PHD"/>
</dbReference>
<feature type="region of interest" description="Disordered" evidence="8">
    <location>
        <begin position="576"/>
        <end position="625"/>
    </location>
</feature>
<dbReference type="OrthoDB" id="10043687at2759"/>
<comment type="subcellular location">
    <subcellularLocation>
        <location evidence="1">Nucleus</location>
    </subcellularLocation>
</comment>
<sequence>MTTWLKLELRVIGRYTQEAVNRAVAQIQKGEISFKGASKLYSIPRSTLQDKVKGRSPVVAKSGPSATLTQAEENALVEYIMKMSKIGYGLTKSQLFDEVESIIKEDGRPNPFKDDRPGRDWYMRFLKRHPILSERVSENLGKERAMVSAEKIDTWFQQCEFFLEEVDSSLGILRDDSRIFNADESGFAMCPKTEKVLAQKGSRNVYQLSTSNRKEITVLVCCAANGTYVPPLIVYPGTRFRFDPLQGAPTDFCIGRSKSGWMNTEVFYEWLANHFHPFIQDKGLTKPVILFVDGHKSHVSLPAATFCAENGIILYCLPPHTSHILQPCDLGLFRTLKEHWNHAIIDFQKQNIGENVTKKTFAAVFSNAWKTATKPKASIGGFKASGLFPWDPNAFDREKLAPSEVFAQAQPTPSLALPSTSAQSSTRAQIHRPLIPVSTHLTPSASLPSTSARSLITTTAQIHRPFVPVATQPTPSSVLPAISPQSTTTAHMHRPLVHASEIPTCKEGANRRSKNVLDQTYVSPVIKAHIKYPHISQKNAKNAQTTTSTNTLNTNWFAISGKAYIEAQKEKEETLKKVQEEKQKRKHDREQKKVERELQVAAKKRKKTTPRPVPAQAESDEYSENEEEINENECLECGEQFEEESDPNLWMGCEHCGRWLHKTCSGIDDIILKSDDDIEHLDWQCRKCTEE</sequence>